<name>A0AAE1G0R3_PETCI</name>
<dbReference type="AlphaFoldDB" id="A0AAE1G0R3"/>
<sequence>MVIWQKIADEYHVEVRRGTSKSELRQAVLDKLIEEGEIEHSDVAQEVDVLLGNNLGGGVILTPLMKEEPMKSDPEADDSEKAVEDDVLGVKRKGTTSSGWRSNTIYRKKEGRGE</sequence>
<comment type="caution">
    <text evidence="2">The sequence shown here is derived from an EMBL/GenBank/DDBJ whole genome shotgun (WGS) entry which is preliminary data.</text>
</comment>
<evidence type="ECO:0000313" key="3">
    <source>
        <dbReference type="Proteomes" id="UP001286313"/>
    </source>
</evidence>
<proteinExistence type="predicted"/>
<organism evidence="2 3">
    <name type="scientific">Petrolisthes cinctipes</name>
    <name type="common">Flat porcelain crab</name>
    <dbReference type="NCBI Taxonomy" id="88211"/>
    <lineage>
        <taxon>Eukaryota</taxon>
        <taxon>Metazoa</taxon>
        <taxon>Ecdysozoa</taxon>
        <taxon>Arthropoda</taxon>
        <taxon>Crustacea</taxon>
        <taxon>Multicrustacea</taxon>
        <taxon>Malacostraca</taxon>
        <taxon>Eumalacostraca</taxon>
        <taxon>Eucarida</taxon>
        <taxon>Decapoda</taxon>
        <taxon>Pleocyemata</taxon>
        <taxon>Anomura</taxon>
        <taxon>Galatheoidea</taxon>
        <taxon>Porcellanidae</taxon>
        <taxon>Petrolisthes</taxon>
    </lineage>
</organism>
<evidence type="ECO:0000256" key="1">
    <source>
        <dbReference type="SAM" id="MobiDB-lite"/>
    </source>
</evidence>
<gene>
    <name evidence="2" type="ORF">Pcinc_012441</name>
</gene>
<accession>A0AAE1G0R3</accession>
<protein>
    <submittedName>
        <fullName evidence="2">Uncharacterized protein</fullName>
    </submittedName>
</protein>
<reference evidence="2" key="1">
    <citation type="submission" date="2023-10" db="EMBL/GenBank/DDBJ databases">
        <title>Genome assemblies of two species of porcelain crab, Petrolisthes cinctipes and Petrolisthes manimaculis (Anomura: Porcellanidae).</title>
        <authorList>
            <person name="Angst P."/>
        </authorList>
    </citation>
    <scope>NUCLEOTIDE SEQUENCE</scope>
    <source>
        <strain evidence="2">PB745_01</strain>
        <tissue evidence="2">Gill</tissue>
    </source>
</reference>
<evidence type="ECO:0000313" key="2">
    <source>
        <dbReference type="EMBL" id="KAK3883241.1"/>
    </source>
</evidence>
<dbReference type="EMBL" id="JAWQEG010001002">
    <property type="protein sequence ID" value="KAK3883241.1"/>
    <property type="molecule type" value="Genomic_DNA"/>
</dbReference>
<feature type="region of interest" description="Disordered" evidence="1">
    <location>
        <begin position="67"/>
        <end position="114"/>
    </location>
</feature>
<dbReference type="Proteomes" id="UP001286313">
    <property type="component" value="Unassembled WGS sequence"/>
</dbReference>
<feature type="compositionally biased region" description="Basic and acidic residues" evidence="1">
    <location>
        <begin position="67"/>
        <end position="84"/>
    </location>
</feature>
<keyword evidence="3" id="KW-1185">Reference proteome</keyword>
<feature type="compositionally biased region" description="Polar residues" evidence="1">
    <location>
        <begin position="95"/>
        <end position="105"/>
    </location>
</feature>